<dbReference type="NCBIfam" id="NF003964">
    <property type="entry name" value="PRK05456.1"/>
    <property type="match status" value="1"/>
</dbReference>
<dbReference type="PANTHER" id="PTHR32194:SF0">
    <property type="entry name" value="ATP-DEPENDENT PROTEASE SUBUNIT HSLV"/>
    <property type="match status" value="1"/>
</dbReference>
<dbReference type="EMBL" id="UINC01025812">
    <property type="protein sequence ID" value="SVB02094.1"/>
    <property type="molecule type" value="Genomic_DNA"/>
</dbReference>
<dbReference type="PANTHER" id="PTHR32194">
    <property type="entry name" value="METALLOPROTEASE TLDD"/>
    <property type="match status" value="1"/>
</dbReference>
<organism evidence="7">
    <name type="scientific">marine metagenome</name>
    <dbReference type="NCBI Taxonomy" id="408172"/>
    <lineage>
        <taxon>unclassified sequences</taxon>
        <taxon>metagenomes</taxon>
        <taxon>ecological metagenomes</taxon>
    </lineage>
</organism>
<dbReference type="InterPro" id="IPR001353">
    <property type="entry name" value="Proteasome_sua/b"/>
</dbReference>
<comment type="subcellular location">
    <subcellularLocation>
        <location evidence="1">Cytoplasm</location>
    </subcellularLocation>
</comment>
<accession>A0A382AL46</accession>
<evidence type="ECO:0000256" key="5">
    <source>
        <dbReference type="ARBA" id="ARBA00022723"/>
    </source>
</evidence>
<dbReference type="NCBIfam" id="TIGR03692">
    <property type="entry name" value="ATP_dep_HslV"/>
    <property type="match status" value="1"/>
</dbReference>
<dbReference type="AlphaFoldDB" id="A0A382AL46"/>
<evidence type="ECO:0000256" key="4">
    <source>
        <dbReference type="ARBA" id="ARBA00022670"/>
    </source>
</evidence>
<name>A0A382AL46_9ZZZZ</name>
<dbReference type="GO" id="GO:0009376">
    <property type="term" value="C:HslUV protease complex"/>
    <property type="evidence" value="ECO:0007669"/>
    <property type="project" value="InterPro"/>
</dbReference>
<dbReference type="InterPro" id="IPR022281">
    <property type="entry name" value="ATP-dep_Prtase_HsIV_su"/>
</dbReference>
<sequence>MNDWHHTTVCCVRRGDQVAMVSDGQVSVDTTIMKGGAQKVRRLHENQVIAGFAGSSADGLALFGRFEGKLKEFQGNLRRAAVELAKDWRMDRSLRNLQALLIVADVDASILLSGTGDVIEPDDGLLTIGSGGPMALAAARALLQHTDFVAERIAREAVAIAAGIDIYTNDELTVEVLSVGNNPES</sequence>
<dbReference type="GO" id="GO:0004298">
    <property type="term" value="F:threonine-type endopeptidase activity"/>
    <property type="evidence" value="ECO:0007669"/>
    <property type="project" value="InterPro"/>
</dbReference>
<gene>
    <name evidence="7" type="ORF">METZ01_LOCUS154948</name>
</gene>
<evidence type="ECO:0000256" key="2">
    <source>
        <dbReference type="ARBA" id="ARBA00006053"/>
    </source>
</evidence>
<evidence type="ECO:0000313" key="7">
    <source>
        <dbReference type="EMBL" id="SVB02094.1"/>
    </source>
</evidence>
<keyword evidence="5" id="KW-0479">Metal-binding</keyword>
<dbReference type="GO" id="GO:0046872">
    <property type="term" value="F:metal ion binding"/>
    <property type="evidence" value="ECO:0007669"/>
    <property type="project" value="UniProtKB-KW"/>
</dbReference>
<evidence type="ECO:0008006" key="8">
    <source>
        <dbReference type="Google" id="ProtNLM"/>
    </source>
</evidence>
<dbReference type="InterPro" id="IPR029055">
    <property type="entry name" value="Ntn_hydrolases_N"/>
</dbReference>
<dbReference type="GO" id="GO:0051603">
    <property type="term" value="P:proteolysis involved in protein catabolic process"/>
    <property type="evidence" value="ECO:0007669"/>
    <property type="project" value="InterPro"/>
</dbReference>
<keyword evidence="3" id="KW-0963">Cytoplasm</keyword>
<dbReference type="GO" id="GO:0005839">
    <property type="term" value="C:proteasome core complex"/>
    <property type="evidence" value="ECO:0007669"/>
    <property type="project" value="InterPro"/>
</dbReference>
<evidence type="ECO:0000256" key="1">
    <source>
        <dbReference type="ARBA" id="ARBA00004496"/>
    </source>
</evidence>
<dbReference type="SUPFAM" id="SSF56235">
    <property type="entry name" value="N-terminal nucleophile aminohydrolases (Ntn hydrolases)"/>
    <property type="match status" value="1"/>
</dbReference>
<evidence type="ECO:0000256" key="3">
    <source>
        <dbReference type="ARBA" id="ARBA00022490"/>
    </source>
</evidence>
<keyword evidence="4" id="KW-0645">Protease</keyword>
<keyword evidence="6" id="KW-0378">Hydrolase</keyword>
<protein>
    <recommendedName>
        <fullName evidence="8">HslU--HslV peptidase</fullName>
    </recommendedName>
</protein>
<dbReference type="InterPro" id="IPR023333">
    <property type="entry name" value="Proteasome_suB-type"/>
</dbReference>
<dbReference type="PROSITE" id="PS51476">
    <property type="entry name" value="PROTEASOME_BETA_2"/>
    <property type="match status" value="1"/>
</dbReference>
<comment type="similarity">
    <text evidence="2">Belongs to the peptidase T1B family. HslV subfamily.</text>
</comment>
<evidence type="ECO:0000256" key="6">
    <source>
        <dbReference type="ARBA" id="ARBA00022801"/>
    </source>
</evidence>
<dbReference type="Pfam" id="PF00227">
    <property type="entry name" value="Proteasome"/>
    <property type="match status" value="1"/>
</dbReference>
<reference evidence="7" key="1">
    <citation type="submission" date="2018-05" db="EMBL/GenBank/DDBJ databases">
        <authorList>
            <person name="Lanie J.A."/>
            <person name="Ng W.-L."/>
            <person name="Kazmierczak K.M."/>
            <person name="Andrzejewski T.M."/>
            <person name="Davidsen T.M."/>
            <person name="Wayne K.J."/>
            <person name="Tettelin H."/>
            <person name="Glass J.I."/>
            <person name="Rusch D."/>
            <person name="Podicherti R."/>
            <person name="Tsui H.-C.T."/>
            <person name="Winkler M.E."/>
        </authorList>
    </citation>
    <scope>NUCLEOTIDE SEQUENCE</scope>
</reference>
<dbReference type="Gene3D" id="3.60.20.10">
    <property type="entry name" value="Glutamine Phosphoribosylpyrophosphate, subunit 1, domain 1"/>
    <property type="match status" value="1"/>
</dbReference>
<proteinExistence type="inferred from homology"/>